<proteinExistence type="predicted"/>
<name>A0A381UNJ0_9ZZZZ</name>
<protein>
    <submittedName>
        <fullName evidence="1">Uncharacterized protein</fullName>
    </submittedName>
</protein>
<dbReference type="AlphaFoldDB" id="A0A381UNJ0"/>
<sequence length="170" mass="18354">MILRLAKLKFKQVASPLAKLRSGAGRRSVDGLERILLDEVAVINQRPVLGVLNVAQLVDGAHGFALFALDVSCQGLDGIEHHLVGANFTEVLNPVLGILSQCGKSRSTMASFSLAKRLSRREIRLPNRLPPVRESFSKPIEPVFSVFSGGMSVVTVKPLPRFSTTASVVP</sequence>
<accession>A0A381UNJ0</accession>
<evidence type="ECO:0000313" key="1">
    <source>
        <dbReference type="EMBL" id="SVA29544.1"/>
    </source>
</evidence>
<organism evidence="1">
    <name type="scientific">marine metagenome</name>
    <dbReference type="NCBI Taxonomy" id="408172"/>
    <lineage>
        <taxon>unclassified sequences</taxon>
        <taxon>metagenomes</taxon>
        <taxon>ecological metagenomes</taxon>
    </lineage>
</organism>
<dbReference type="EMBL" id="UINC01006771">
    <property type="protein sequence ID" value="SVA29544.1"/>
    <property type="molecule type" value="Genomic_DNA"/>
</dbReference>
<reference evidence="1" key="1">
    <citation type="submission" date="2018-05" db="EMBL/GenBank/DDBJ databases">
        <authorList>
            <person name="Lanie J.A."/>
            <person name="Ng W.-L."/>
            <person name="Kazmierczak K.M."/>
            <person name="Andrzejewski T.M."/>
            <person name="Davidsen T.M."/>
            <person name="Wayne K.J."/>
            <person name="Tettelin H."/>
            <person name="Glass J.I."/>
            <person name="Rusch D."/>
            <person name="Podicherti R."/>
            <person name="Tsui H.-C.T."/>
            <person name="Winkler M.E."/>
        </authorList>
    </citation>
    <scope>NUCLEOTIDE SEQUENCE</scope>
</reference>
<gene>
    <name evidence="1" type="ORF">METZ01_LOCUS82398</name>
</gene>